<evidence type="ECO:0000313" key="1">
    <source>
        <dbReference type="EMBL" id="KAK2631157.1"/>
    </source>
</evidence>
<dbReference type="EMBL" id="MU850792">
    <property type="protein sequence ID" value="KAK2631157.1"/>
    <property type="molecule type" value="Genomic_DNA"/>
</dbReference>
<reference evidence="1 2" key="1">
    <citation type="journal article" date="2014" name="Nature">
        <title>The genome of Eucalyptus grandis.</title>
        <authorList>
            <person name="Myburg A.A."/>
            <person name="Grattapaglia D."/>
            <person name="Tuskan G.A."/>
            <person name="Hellsten U."/>
            <person name="Hayes R.D."/>
            <person name="Grimwood J."/>
            <person name="Jenkins J."/>
            <person name="Lindquist E."/>
            <person name="Tice H."/>
            <person name="Bauer D."/>
            <person name="Goodstein D.M."/>
            <person name="Dubchak I."/>
            <person name="Poliakov A."/>
            <person name="Mizrachi E."/>
            <person name="Kullan A.R."/>
            <person name="Hussey S.G."/>
            <person name="Pinard D."/>
            <person name="van der Merwe K."/>
            <person name="Singh P."/>
            <person name="van Jaarsveld I."/>
            <person name="Silva-Junior O.B."/>
            <person name="Togawa R.C."/>
            <person name="Pappas M.R."/>
            <person name="Faria D.A."/>
            <person name="Sansaloni C.P."/>
            <person name="Petroli C.D."/>
            <person name="Yang X."/>
            <person name="Ranjan P."/>
            <person name="Tschaplinski T.J."/>
            <person name="Ye C.Y."/>
            <person name="Li T."/>
            <person name="Sterck L."/>
            <person name="Vanneste K."/>
            <person name="Murat F."/>
            <person name="Soler M."/>
            <person name="Clemente H.S."/>
            <person name="Saidi N."/>
            <person name="Cassan-Wang H."/>
            <person name="Dunand C."/>
            <person name="Hefer C.A."/>
            <person name="Bornberg-Bauer E."/>
            <person name="Kersting A.R."/>
            <person name="Vining K."/>
            <person name="Amarasinghe V."/>
            <person name="Ranik M."/>
            <person name="Naithani S."/>
            <person name="Elser J."/>
            <person name="Boyd A.E."/>
            <person name="Liston A."/>
            <person name="Spatafora J.W."/>
            <person name="Dharmwardhana P."/>
            <person name="Raja R."/>
            <person name="Sullivan C."/>
            <person name="Romanel E."/>
            <person name="Alves-Ferreira M."/>
            <person name="Kulheim C."/>
            <person name="Foley W."/>
            <person name="Carocha V."/>
            <person name="Paiva J."/>
            <person name="Kudrna D."/>
            <person name="Brommonschenkel S.H."/>
            <person name="Pasquali G."/>
            <person name="Byrne M."/>
            <person name="Rigault P."/>
            <person name="Tibbits J."/>
            <person name="Spokevicius A."/>
            <person name="Jones R.C."/>
            <person name="Steane D.A."/>
            <person name="Vaillancourt R.E."/>
            <person name="Potts B.M."/>
            <person name="Joubert F."/>
            <person name="Barry K."/>
            <person name="Pappas G.J."/>
            <person name="Strauss S.H."/>
            <person name="Jaiswal P."/>
            <person name="Grima-Pettenati J."/>
            <person name="Salse J."/>
            <person name="Van de Peer Y."/>
            <person name="Rokhsar D.S."/>
            <person name="Schmutz J."/>
        </authorList>
    </citation>
    <scope>NUCLEOTIDE SEQUENCE [LARGE SCALE GENOMIC DNA]</scope>
    <source>
        <strain evidence="2">cv. BRASUZ1</strain>
        <tissue evidence="1">Leaf extractions</tissue>
    </source>
</reference>
<evidence type="ECO:0000313" key="2">
    <source>
        <dbReference type="Proteomes" id="UP000030711"/>
    </source>
</evidence>
<keyword evidence="2" id="KW-1185">Reference proteome</keyword>
<accession>A0AAD9WHW9</accession>
<name>A0AAD9WHW9_EUCGR</name>
<evidence type="ECO:0008006" key="3">
    <source>
        <dbReference type="Google" id="ProtNLM"/>
    </source>
</evidence>
<organism evidence="1 2">
    <name type="scientific">Eucalyptus grandis</name>
    <name type="common">Flooded gum</name>
    <dbReference type="NCBI Taxonomy" id="71139"/>
    <lineage>
        <taxon>Eukaryota</taxon>
        <taxon>Viridiplantae</taxon>
        <taxon>Streptophyta</taxon>
        <taxon>Embryophyta</taxon>
        <taxon>Tracheophyta</taxon>
        <taxon>Spermatophyta</taxon>
        <taxon>Magnoliopsida</taxon>
        <taxon>eudicotyledons</taxon>
        <taxon>Gunneridae</taxon>
        <taxon>Pentapetalae</taxon>
        <taxon>rosids</taxon>
        <taxon>malvids</taxon>
        <taxon>Myrtales</taxon>
        <taxon>Myrtaceae</taxon>
        <taxon>Myrtoideae</taxon>
        <taxon>Eucalypteae</taxon>
        <taxon>Eucalyptus</taxon>
    </lineage>
</organism>
<protein>
    <recommendedName>
        <fullName evidence="3">PIPK domain-containing protein</fullName>
    </recommendedName>
</protein>
<gene>
    <name evidence="1" type="ORF">EUGRSUZ_L03312</name>
</gene>
<sequence length="98" mass="11432">MGSRRFPSKGFRKAFFFCHLKFGAAYYRESDAENPVKYVSRLECYDLQISKPPPLHMDSIFITGVLDFLLHYASPDQDKEIYGRNKFSEIYMETTATT</sequence>
<comment type="caution">
    <text evidence="1">The sequence shown here is derived from an EMBL/GenBank/DDBJ whole genome shotgun (WGS) entry which is preliminary data.</text>
</comment>
<dbReference type="AlphaFoldDB" id="A0AAD9WHW9"/>
<dbReference type="Proteomes" id="UP000030711">
    <property type="component" value="Unassembled WGS sequence"/>
</dbReference>
<proteinExistence type="predicted"/>